<reference evidence="3 4" key="1">
    <citation type="submission" date="2015-12" db="EMBL/GenBank/DDBJ databases">
        <title>The genome of Folsomia candida.</title>
        <authorList>
            <person name="Faddeeva A."/>
            <person name="Derks M.F."/>
            <person name="Anvar Y."/>
            <person name="Smit S."/>
            <person name="Van Straalen N."/>
            <person name="Roelofs D."/>
        </authorList>
    </citation>
    <scope>NUCLEOTIDE SEQUENCE [LARGE SCALE GENOMIC DNA]</scope>
    <source>
        <strain evidence="3 4">VU population</strain>
        <tissue evidence="3">Whole body</tissue>
    </source>
</reference>
<dbReference type="SUPFAM" id="SSF51905">
    <property type="entry name" value="FAD/NAD(P)-binding domain"/>
    <property type="match status" value="1"/>
</dbReference>
<evidence type="ECO:0000313" key="4">
    <source>
        <dbReference type="Proteomes" id="UP000198287"/>
    </source>
</evidence>
<dbReference type="Pfam" id="PF05199">
    <property type="entry name" value="GMC_oxred_C"/>
    <property type="match status" value="1"/>
</dbReference>
<dbReference type="Proteomes" id="UP000198287">
    <property type="component" value="Unassembled WGS sequence"/>
</dbReference>
<dbReference type="GO" id="GO:0050660">
    <property type="term" value="F:flavin adenine dinucleotide binding"/>
    <property type="evidence" value="ECO:0007669"/>
    <property type="project" value="InterPro"/>
</dbReference>
<dbReference type="InterPro" id="IPR012132">
    <property type="entry name" value="GMC_OxRdtase"/>
</dbReference>
<dbReference type="GO" id="GO:0016614">
    <property type="term" value="F:oxidoreductase activity, acting on CH-OH group of donors"/>
    <property type="evidence" value="ECO:0007669"/>
    <property type="project" value="InterPro"/>
</dbReference>
<dbReference type="Gene3D" id="3.50.50.60">
    <property type="entry name" value="FAD/NAD(P)-binding domain"/>
    <property type="match status" value="2"/>
</dbReference>
<dbReference type="OMA" id="PHANIEY"/>
<name>A0A226DVF3_FOLCA</name>
<dbReference type="Pfam" id="PF00732">
    <property type="entry name" value="GMC_oxred_N"/>
    <property type="match status" value="1"/>
</dbReference>
<dbReference type="InterPro" id="IPR007867">
    <property type="entry name" value="GMC_OxRtase_C"/>
</dbReference>
<evidence type="ECO:0000259" key="2">
    <source>
        <dbReference type="PROSITE" id="PS00624"/>
    </source>
</evidence>
<dbReference type="InterPro" id="IPR036188">
    <property type="entry name" value="FAD/NAD-bd_sf"/>
</dbReference>
<feature type="domain" description="Glucose-methanol-choline oxidoreductase N-terminal" evidence="2">
    <location>
        <begin position="27"/>
        <end position="41"/>
    </location>
</feature>
<dbReference type="Gene3D" id="3.30.560.10">
    <property type="entry name" value="Glucose Oxidase, domain 3"/>
    <property type="match status" value="1"/>
</dbReference>
<dbReference type="STRING" id="158441.A0A226DVF3"/>
<proteinExistence type="inferred from homology"/>
<dbReference type="OrthoDB" id="6432826at2759"/>
<dbReference type="SUPFAM" id="SSF54373">
    <property type="entry name" value="FAD-linked reductases, C-terminal domain"/>
    <property type="match status" value="1"/>
</dbReference>
<protein>
    <submittedName>
        <fullName evidence="3">Glucose dehydrogenase [FAD, quinone]</fullName>
    </submittedName>
</protein>
<keyword evidence="4" id="KW-1185">Reference proteome</keyword>
<comment type="caution">
    <text evidence="3">The sequence shown here is derived from an EMBL/GenBank/DDBJ whole genome shotgun (WGS) entry which is preliminary data.</text>
</comment>
<dbReference type="PROSITE" id="PS00624">
    <property type="entry name" value="GMC_OXRED_2"/>
    <property type="match status" value="1"/>
</dbReference>
<dbReference type="AlphaFoldDB" id="A0A226DVF3"/>
<organism evidence="3 4">
    <name type="scientific">Folsomia candida</name>
    <name type="common">Springtail</name>
    <dbReference type="NCBI Taxonomy" id="158441"/>
    <lineage>
        <taxon>Eukaryota</taxon>
        <taxon>Metazoa</taxon>
        <taxon>Ecdysozoa</taxon>
        <taxon>Arthropoda</taxon>
        <taxon>Hexapoda</taxon>
        <taxon>Collembola</taxon>
        <taxon>Entomobryomorpha</taxon>
        <taxon>Isotomoidea</taxon>
        <taxon>Isotomidae</taxon>
        <taxon>Proisotominae</taxon>
        <taxon>Folsomia</taxon>
    </lineage>
</organism>
<comment type="similarity">
    <text evidence="1">Belongs to the GMC oxidoreductase family.</text>
</comment>
<dbReference type="PANTHER" id="PTHR11552:SF227">
    <property type="entry name" value="GLUCOSE DEHYDROGENASE [FAD, QUINONE]-LIKE PROTEIN"/>
    <property type="match status" value="1"/>
</dbReference>
<evidence type="ECO:0000313" key="3">
    <source>
        <dbReference type="EMBL" id="OXA49452.1"/>
    </source>
</evidence>
<dbReference type="PANTHER" id="PTHR11552">
    <property type="entry name" value="GLUCOSE-METHANOL-CHOLINE GMC OXIDOREDUCTASE"/>
    <property type="match status" value="1"/>
</dbReference>
<evidence type="ECO:0000256" key="1">
    <source>
        <dbReference type="ARBA" id="ARBA00010790"/>
    </source>
</evidence>
<accession>A0A226DVF3</accession>
<dbReference type="EMBL" id="LNIX01000010">
    <property type="protein sequence ID" value="OXA49452.1"/>
    <property type="molecule type" value="Genomic_DNA"/>
</dbReference>
<sequence length="303" mass="33452">MAYGVTYLRHGIPQIAHASRDVIISAGAILSPLMLMKSGVGPPQILRDANIPIHEALPGVGQNLGDHPLAQLTFEIGNAAAAAAFDAILPESDFEKELIKFHSTPRDGMYFSIALGRPRSRGSVTLNRKAYLSREVNDENLAAIDLGSLADHTDLEVMLEALRMVLKIKETSAFKRLDLKLSSVIPPSCKIYRFDSNNFWKCYITHTTKTFWHYSGTCKMGPKSDPFAVVDSKFRVFGIRALRVVDASVLPMSTGSNTNAPTLLVAEKAACCILRNHLQPNFGDKFCPLDYPWLFKPVVDPHK</sequence>
<dbReference type="InterPro" id="IPR000172">
    <property type="entry name" value="GMC_OxRdtase_N"/>
</dbReference>
<gene>
    <name evidence="3" type="ORF">Fcan01_15969</name>
</gene>